<keyword evidence="3" id="KW-0547">Nucleotide-binding</keyword>
<proteinExistence type="inferred from homology"/>
<dbReference type="Gene3D" id="3.30.300.30">
    <property type="match status" value="1"/>
</dbReference>
<evidence type="ECO:0000313" key="8">
    <source>
        <dbReference type="Proteomes" id="UP000886743"/>
    </source>
</evidence>
<dbReference type="InterPro" id="IPR045851">
    <property type="entry name" value="AMP-bd_C_sf"/>
</dbReference>
<dbReference type="GO" id="GO:0004321">
    <property type="term" value="F:fatty-acyl-CoA synthase activity"/>
    <property type="evidence" value="ECO:0007669"/>
    <property type="project" value="TreeGrafter"/>
</dbReference>
<evidence type="ECO:0000256" key="2">
    <source>
        <dbReference type="ARBA" id="ARBA00022598"/>
    </source>
</evidence>
<dbReference type="Pfam" id="PF13193">
    <property type="entry name" value="AMP-binding_C"/>
    <property type="match status" value="1"/>
</dbReference>
<dbReference type="InterPro" id="IPR025110">
    <property type="entry name" value="AMP-bd_C"/>
</dbReference>
<dbReference type="GO" id="GO:0006633">
    <property type="term" value="P:fatty acid biosynthetic process"/>
    <property type="evidence" value="ECO:0007669"/>
    <property type="project" value="TreeGrafter"/>
</dbReference>
<dbReference type="GO" id="GO:0006637">
    <property type="term" value="P:acyl-CoA metabolic process"/>
    <property type="evidence" value="ECO:0007669"/>
    <property type="project" value="TreeGrafter"/>
</dbReference>
<keyword evidence="2" id="KW-0436">Ligase</keyword>
<comment type="caution">
    <text evidence="7">The sequence shown here is derived from an EMBL/GenBank/DDBJ whole genome shotgun (WGS) entry which is preliminary data.</text>
</comment>
<dbReference type="GO" id="GO:0016405">
    <property type="term" value="F:CoA-ligase activity"/>
    <property type="evidence" value="ECO:0007669"/>
    <property type="project" value="UniProtKB-ARBA"/>
</dbReference>
<reference evidence="7" key="2">
    <citation type="journal article" date="2021" name="PeerJ">
        <title>Extensive microbial diversity within the chicken gut microbiome revealed by metagenomics and culture.</title>
        <authorList>
            <person name="Gilroy R."/>
            <person name="Ravi A."/>
            <person name="Getino M."/>
            <person name="Pursley I."/>
            <person name="Horton D.L."/>
            <person name="Alikhan N.F."/>
            <person name="Baker D."/>
            <person name="Gharbi K."/>
            <person name="Hall N."/>
            <person name="Watson M."/>
            <person name="Adriaenssens E.M."/>
            <person name="Foster-Nyarko E."/>
            <person name="Jarju S."/>
            <person name="Secka A."/>
            <person name="Antonio M."/>
            <person name="Oren A."/>
            <person name="Chaudhuri R.R."/>
            <person name="La Ragione R."/>
            <person name="Hildebrand F."/>
            <person name="Pallen M.J."/>
        </authorList>
    </citation>
    <scope>NUCLEOTIDE SEQUENCE</scope>
    <source>
        <strain evidence="7">4920</strain>
    </source>
</reference>
<gene>
    <name evidence="7" type="ORF">IAC74_01350</name>
</gene>
<evidence type="ECO:0000256" key="3">
    <source>
        <dbReference type="ARBA" id="ARBA00022741"/>
    </source>
</evidence>
<keyword evidence="4" id="KW-0067">ATP-binding</keyword>
<dbReference type="PANTHER" id="PTHR43605:SF10">
    <property type="entry name" value="ACYL-COA SYNTHETASE MEDIUM CHAIN FAMILY MEMBER 3"/>
    <property type="match status" value="1"/>
</dbReference>
<dbReference type="InterPro" id="IPR051087">
    <property type="entry name" value="Mitochondrial_ACSM"/>
</dbReference>
<evidence type="ECO:0000313" key="7">
    <source>
        <dbReference type="EMBL" id="HIV02191.1"/>
    </source>
</evidence>
<dbReference type="InterPro" id="IPR000873">
    <property type="entry name" value="AMP-dep_synth/lig_dom"/>
</dbReference>
<dbReference type="GO" id="GO:0015645">
    <property type="term" value="F:fatty acid ligase activity"/>
    <property type="evidence" value="ECO:0007669"/>
    <property type="project" value="TreeGrafter"/>
</dbReference>
<dbReference type="Proteomes" id="UP000886743">
    <property type="component" value="Unassembled WGS sequence"/>
</dbReference>
<reference evidence="7" key="1">
    <citation type="submission" date="2020-10" db="EMBL/GenBank/DDBJ databases">
        <authorList>
            <person name="Gilroy R."/>
        </authorList>
    </citation>
    <scope>NUCLEOTIDE SEQUENCE</scope>
    <source>
        <strain evidence="7">4920</strain>
    </source>
</reference>
<name>A0A9D1NGM1_9FIRM</name>
<dbReference type="Gene3D" id="3.40.50.12780">
    <property type="entry name" value="N-terminal domain of ligase-like"/>
    <property type="match status" value="1"/>
</dbReference>
<accession>A0A9D1NGM1</accession>
<dbReference type="FunFam" id="3.30.300.30:FF:000005">
    <property type="entry name" value="Acyl-coenzyme A synthetase ACSM5, mitochondrial"/>
    <property type="match status" value="1"/>
</dbReference>
<feature type="domain" description="AMP-dependent synthetase/ligase" evidence="5">
    <location>
        <begin position="38"/>
        <end position="399"/>
    </location>
</feature>
<evidence type="ECO:0000259" key="5">
    <source>
        <dbReference type="Pfam" id="PF00501"/>
    </source>
</evidence>
<organism evidence="7 8">
    <name type="scientific">Candidatus Aphodoplasma excrementigallinarum</name>
    <dbReference type="NCBI Taxonomy" id="2840673"/>
    <lineage>
        <taxon>Bacteria</taxon>
        <taxon>Bacillati</taxon>
        <taxon>Bacillota</taxon>
        <taxon>Clostridia</taxon>
        <taxon>Eubacteriales</taxon>
        <taxon>Candidatus Aphodoplasma</taxon>
    </lineage>
</organism>
<dbReference type="GO" id="GO:0005524">
    <property type="term" value="F:ATP binding"/>
    <property type="evidence" value="ECO:0007669"/>
    <property type="project" value="UniProtKB-KW"/>
</dbReference>
<sequence length="558" mass="63335">MLLHKFLERVEFDSYEDFKQNYKLKIPEDFNFGYDVVDAWAEYDKDKIALVWCDDHDNEKTFTFADIKRLSNQAANFFKSLGIKKGDRVLFLLRQRYEYWYLATALHKIGAILIPASLQLTTKDIKYRVNAANVKTIVAVGDHAYILDQVDAAEPDTPTLEHKVIVAGARDGWISLDDELGKFSEEFPRPTGEDATHNDEIFLTYFTSGTTGWPKMVAHNHIHPLGHIVTAKYWQKVQDNKLHMTSSDSGWAKFGWGKIYGQWISGAGVFAYDMDKFVPHTFLAKLVKYKPATFCAPPTVFRFLIQEDLSQYDLSFIEHCCTAGEPLNPEVYNKWYELTGLKMCEGFGQSESTVLLANFDGFTPIPGSMGKPSPLYNIDVIDEEGNSCDVGEEGELVVRDIDKYMPTGLVVALLGDPEGTKEKLGGKFYRTGDLVWRDSKGYYWFVGRADDVIKCSGYRIGPFEVESALMEHPSVLECAITAAPDPIRGQVVKATIVLTRDYEPSDALIKELQDHVKHATAPYKYPRIIEFVDELPKTTSGKIRRVEIRENDQNKNQN</sequence>
<evidence type="ECO:0000256" key="4">
    <source>
        <dbReference type="ARBA" id="ARBA00022840"/>
    </source>
</evidence>
<dbReference type="Pfam" id="PF00501">
    <property type="entry name" value="AMP-binding"/>
    <property type="match status" value="1"/>
</dbReference>
<evidence type="ECO:0000259" key="6">
    <source>
        <dbReference type="Pfam" id="PF13193"/>
    </source>
</evidence>
<dbReference type="InterPro" id="IPR042099">
    <property type="entry name" value="ANL_N_sf"/>
</dbReference>
<dbReference type="EMBL" id="DVOF01000040">
    <property type="protein sequence ID" value="HIV02191.1"/>
    <property type="molecule type" value="Genomic_DNA"/>
</dbReference>
<comment type="similarity">
    <text evidence="1">Belongs to the ATP-dependent AMP-binding enzyme family.</text>
</comment>
<dbReference type="SUPFAM" id="SSF56801">
    <property type="entry name" value="Acetyl-CoA synthetase-like"/>
    <property type="match status" value="1"/>
</dbReference>
<dbReference type="PANTHER" id="PTHR43605">
    <property type="entry name" value="ACYL-COENZYME A SYNTHETASE"/>
    <property type="match status" value="1"/>
</dbReference>
<protein>
    <submittedName>
        <fullName evidence="7">AMP-binding protein</fullName>
    </submittedName>
</protein>
<dbReference type="AlphaFoldDB" id="A0A9D1NGM1"/>
<evidence type="ECO:0000256" key="1">
    <source>
        <dbReference type="ARBA" id="ARBA00006432"/>
    </source>
</evidence>
<feature type="domain" description="AMP-binding enzyme C-terminal" evidence="6">
    <location>
        <begin position="464"/>
        <end position="542"/>
    </location>
</feature>